<sequence>MVADSRMLRELADPEWEQDIIEARALLKDLNVRKAGTPFHRASMGLLDSDVVMVAAMLLATGAVAVCAVGLTGLPLVPVVVATTGVMALALSCIQRLHRTA</sequence>
<keyword evidence="1" id="KW-0472">Membrane</keyword>
<keyword evidence="1" id="KW-1133">Transmembrane helix</keyword>
<dbReference type="AlphaFoldDB" id="A3VBG7"/>
<feature type="transmembrane region" description="Helical" evidence="1">
    <location>
        <begin position="51"/>
        <end position="71"/>
    </location>
</feature>
<dbReference type="Proteomes" id="UP000002931">
    <property type="component" value="Unassembled WGS sequence"/>
</dbReference>
<keyword evidence="3" id="KW-1185">Reference proteome</keyword>
<evidence type="ECO:0000313" key="2">
    <source>
        <dbReference type="EMBL" id="EAQ14300.1"/>
    </source>
</evidence>
<keyword evidence="1" id="KW-0812">Transmembrane</keyword>
<dbReference type="EMBL" id="AAMT01000002">
    <property type="protein sequence ID" value="EAQ14300.1"/>
    <property type="molecule type" value="Genomic_DNA"/>
</dbReference>
<dbReference type="HOGENOM" id="CLU_2288127_0_0_5"/>
<name>A3VBG7_9RHOB</name>
<comment type="caution">
    <text evidence="2">The sequence shown here is derived from an EMBL/GenBank/DDBJ whole genome shotgun (WGS) entry which is preliminary data.</text>
</comment>
<accession>A3VBG7</accession>
<gene>
    <name evidence="2" type="ORF">RB2654_16561</name>
</gene>
<organism evidence="2 3">
    <name type="scientific">Maritimibacter alkaliphilus HTCC2654</name>
    <dbReference type="NCBI Taxonomy" id="314271"/>
    <lineage>
        <taxon>Bacteria</taxon>
        <taxon>Pseudomonadati</taxon>
        <taxon>Pseudomonadota</taxon>
        <taxon>Alphaproteobacteria</taxon>
        <taxon>Rhodobacterales</taxon>
        <taxon>Roseobacteraceae</taxon>
        <taxon>Maritimibacter</taxon>
    </lineage>
</organism>
<evidence type="ECO:0000313" key="3">
    <source>
        <dbReference type="Proteomes" id="UP000002931"/>
    </source>
</evidence>
<proteinExistence type="predicted"/>
<protein>
    <submittedName>
        <fullName evidence="2">Uncharacterized protein</fullName>
    </submittedName>
</protein>
<evidence type="ECO:0000256" key="1">
    <source>
        <dbReference type="SAM" id="Phobius"/>
    </source>
</evidence>
<feature type="transmembrane region" description="Helical" evidence="1">
    <location>
        <begin position="77"/>
        <end position="94"/>
    </location>
</feature>
<reference evidence="2 3" key="1">
    <citation type="journal article" date="2010" name="J. Bacteriol.">
        <title>Genome sequences of Pelagibaca bermudensis HTCC2601T and Maritimibacter alkaliphilus HTCC2654T, the type strains of two marine Roseobacter genera.</title>
        <authorList>
            <person name="Thrash J.C."/>
            <person name="Cho J.C."/>
            <person name="Ferriera S."/>
            <person name="Johnson J."/>
            <person name="Vergin K.L."/>
            <person name="Giovannoni S.J."/>
        </authorList>
    </citation>
    <scope>NUCLEOTIDE SEQUENCE [LARGE SCALE GENOMIC DNA]</scope>
    <source>
        <strain evidence="2 3">HTCC2654</strain>
    </source>
</reference>